<sequence>MLLQVILISLAAVALAGPQYRPDYRHIGIVSDTREDHGDGRFRYHFITEHGINAHATGTPGSRGQSNIQGGFSFPFPEGGTGEVNYEADELGYRPQSPLIPTPHPLPAHAIEQIRFAEDQRRRG</sequence>
<dbReference type="PROSITE" id="PS51155">
    <property type="entry name" value="CHIT_BIND_RR_2"/>
    <property type="match status" value="1"/>
</dbReference>
<dbReference type="PROSITE" id="PS00233">
    <property type="entry name" value="CHIT_BIND_RR_1"/>
    <property type="match status" value="1"/>
</dbReference>
<dbReference type="Proteomes" id="UP000747542">
    <property type="component" value="Unassembled WGS sequence"/>
</dbReference>
<keyword evidence="6" id="KW-1185">Reference proteome</keyword>
<dbReference type="EMBL" id="JAHLQT010037294">
    <property type="protein sequence ID" value="KAG7157595.1"/>
    <property type="molecule type" value="Genomic_DNA"/>
</dbReference>
<feature type="signal peptide" evidence="4">
    <location>
        <begin position="1"/>
        <end position="16"/>
    </location>
</feature>
<feature type="chain" id="PRO_5035197741" evidence="4">
    <location>
        <begin position="17"/>
        <end position="124"/>
    </location>
</feature>
<evidence type="ECO:0000256" key="3">
    <source>
        <dbReference type="SAM" id="MobiDB-lite"/>
    </source>
</evidence>
<reference evidence="5" key="1">
    <citation type="journal article" date="2021" name="Sci. Adv.">
        <title>The American lobster genome reveals insights on longevity, neural, and immune adaptations.</title>
        <authorList>
            <person name="Polinski J.M."/>
            <person name="Zimin A.V."/>
            <person name="Clark K.F."/>
            <person name="Kohn A.B."/>
            <person name="Sadowski N."/>
            <person name="Timp W."/>
            <person name="Ptitsyn A."/>
            <person name="Khanna P."/>
            <person name="Romanova D.Y."/>
            <person name="Williams P."/>
            <person name="Greenwood S.J."/>
            <person name="Moroz L.L."/>
            <person name="Walt D.R."/>
            <person name="Bodnar A.G."/>
        </authorList>
    </citation>
    <scope>NUCLEOTIDE SEQUENCE</scope>
    <source>
        <strain evidence="5">GMGI-L3</strain>
    </source>
</reference>
<feature type="compositionally biased region" description="Polar residues" evidence="3">
    <location>
        <begin position="59"/>
        <end position="70"/>
    </location>
</feature>
<evidence type="ECO:0000256" key="4">
    <source>
        <dbReference type="SAM" id="SignalP"/>
    </source>
</evidence>
<protein>
    <submittedName>
        <fullName evidence="5">Cuticle protein</fullName>
    </submittedName>
</protein>
<keyword evidence="4" id="KW-0732">Signal</keyword>
<dbReference type="AlphaFoldDB" id="A0A8J5MNC5"/>
<accession>A0A8J5MNC5</accession>
<evidence type="ECO:0000313" key="5">
    <source>
        <dbReference type="EMBL" id="KAG7157595.1"/>
    </source>
</evidence>
<proteinExistence type="predicted"/>
<organism evidence="5 6">
    <name type="scientific">Homarus americanus</name>
    <name type="common">American lobster</name>
    <dbReference type="NCBI Taxonomy" id="6706"/>
    <lineage>
        <taxon>Eukaryota</taxon>
        <taxon>Metazoa</taxon>
        <taxon>Ecdysozoa</taxon>
        <taxon>Arthropoda</taxon>
        <taxon>Crustacea</taxon>
        <taxon>Multicrustacea</taxon>
        <taxon>Malacostraca</taxon>
        <taxon>Eumalacostraca</taxon>
        <taxon>Eucarida</taxon>
        <taxon>Decapoda</taxon>
        <taxon>Pleocyemata</taxon>
        <taxon>Astacidea</taxon>
        <taxon>Nephropoidea</taxon>
        <taxon>Nephropidae</taxon>
        <taxon>Homarus</taxon>
    </lineage>
</organism>
<dbReference type="InterPro" id="IPR031311">
    <property type="entry name" value="CHIT_BIND_RR_consensus"/>
</dbReference>
<feature type="region of interest" description="Disordered" evidence="3">
    <location>
        <begin position="53"/>
        <end position="76"/>
    </location>
</feature>
<gene>
    <name evidence="5" type="ORF">Hamer_G029606</name>
</gene>
<dbReference type="GO" id="GO:0042302">
    <property type="term" value="F:structural constituent of cuticle"/>
    <property type="evidence" value="ECO:0007669"/>
    <property type="project" value="UniProtKB-UniRule"/>
</dbReference>
<evidence type="ECO:0000256" key="2">
    <source>
        <dbReference type="PROSITE-ProRule" id="PRU00497"/>
    </source>
</evidence>
<keyword evidence="1 2" id="KW-0193">Cuticle</keyword>
<evidence type="ECO:0000256" key="1">
    <source>
        <dbReference type="ARBA" id="ARBA00022460"/>
    </source>
</evidence>
<dbReference type="InterPro" id="IPR000618">
    <property type="entry name" value="Insect_cuticle"/>
</dbReference>
<comment type="caution">
    <text evidence="5">The sequence shown here is derived from an EMBL/GenBank/DDBJ whole genome shotgun (WGS) entry which is preliminary data.</text>
</comment>
<dbReference type="Pfam" id="PF00379">
    <property type="entry name" value="Chitin_bind_4"/>
    <property type="match status" value="1"/>
</dbReference>
<name>A0A8J5MNC5_HOMAM</name>
<evidence type="ECO:0000313" key="6">
    <source>
        <dbReference type="Proteomes" id="UP000747542"/>
    </source>
</evidence>